<dbReference type="AlphaFoldDB" id="A0AAV5CMW1"/>
<sequence length="68" mass="7591">MLSLRPFLARHEEDIDRCLLELRARARDDTASHLQASMCLTRAWAVEVVRRVSLMAEQAAEGPNGQAG</sequence>
<dbReference type="EMBL" id="BQKI01000007">
    <property type="protein sequence ID" value="GJM99361.1"/>
    <property type="molecule type" value="Genomic_DNA"/>
</dbReference>
<evidence type="ECO:0000313" key="1">
    <source>
        <dbReference type="EMBL" id="GJM99361.1"/>
    </source>
</evidence>
<protein>
    <submittedName>
        <fullName evidence="1">Uncharacterized protein</fullName>
    </submittedName>
</protein>
<organism evidence="1 2">
    <name type="scientific">Eleusine coracana subsp. coracana</name>
    <dbReference type="NCBI Taxonomy" id="191504"/>
    <lineage>
        <taxon>Eukaryota</taxon>
        <taxon>Viridiplantae</taxon>
        <taxon>Streptophyta</taxon>
        <taxon>Embryophyta</taxon>
        <taxon>Tracheophyta</taxon>
        <taxon>Spermatophyta</taxon>
        <taxon>Magnoliopsida</taxon>
        <taxon>Liliopsida</taxon>
        <taxon>Poales</taxon>
        <taxon>Poaceae</taxon>
        <taxon>PACMAD clade</taxon>
        <taxon>Chloridoideae</taxon>
        <taxon>Cynodonteae</taxon>
        <taxon>Eleusininae</taxon>
        <taxon>Eleusine</taxon>
    </lineage>
</organism>
<reference evidence="1" key="2">
    <citation type="submission" date="2021-12" db="EMBL/GenBank/DDBJ databases">
        <title>Resequencing data analysis of finger millet.</title>
        <authorList>
            <person name="Hatakeyama M."/>
            <person name="Aluri S."/>
            <person name="Balachadran M.T."/>
            <person name="Sivarajan S.R."/>
            <person name="Poveda L."/>
            <person name="Shimizu-Inatsugi R."/>
            <person name="Schlapbach R."/>
            <person name="Sreeman S.M."/>
            <person name="Shimizu K.K."/>
        </authorList>
    </citation>
    <scope>NUCLEOTIDE SEQUENCE</scope>
</reference>
<gene>
    <name evidence="1" type="primary">ga16454</name>
    <name evidence="1" type="ORF">PR202_ga16454</name>
</gene>
<name>A0AAV5CMW1_ELECO</name>
<comment type="caution">
    <text evidence="1">The sequence shown here is derived from an EMBL/GenBank/DDBJ whole genome shotgun (WGS) entry which is preliminary data.</text>
</comment>
<evidence type="ECO:0000313" key="2">
    <source>
        <dbReference type="Proteomes" id="UP001054889"/>
    </source>
</evidence>
<keyword evidence="2" id="KW-1185">Reference proteome</keyword>
<accession>A0AAV5CMW1</accession>
<reference evidence="1" key="1">
    <citation type="journal article" date="2018" name="DNA Res.">
        <title>Multiple hybrid de novo genome assembly of finger millet, an orphan allotetraploid crop.</title>
        <authorList>
            <person name="Hatakeyama M."/>
            <person name="Aluri S."/>
            <person name="Balachadran M.T."/>
            <person name="Sivarajan S.R."/>
            <person name="Patrignani A."/>
            <person name="Gruter S."/>
            <person name="Poveda L."/>
            <person name="Shimizu-Inatsugi R."/>
            <person name="Baeten J."/>
            <person name="Francoijs K.J."/>
            <person name="Nataraja K.N."/>
            <person name="Reddy Y.A.N."/>
            <person name="Phadnis S."/>
            <person name="Ravikumar R.L."/>
            <person name="Schlapbach R."/>
            <person name="Sreeman S.M."/>
            <person name="Shimizu K.K."/>
        </authorList>
    </citation>
    <scope>NUCLEOTIDE SEQUENCE</scope>
</reference>
<dbReference type="Proteomes" id="UP001054889">
    <property type="component" value="Unassembled WGS sequence"/>
</dbReference>
<proteinExistence type="predicted"/>